<dbReference type="InterPro" id="IPR047951">
    <property type="entry name" value="Transpos_ISL3"/>
</dbReference>
<feature type="domain" description="Transposase IS204/IS1001/IS1096/IS1165 DDE" evidence="1">
    <location>
        <begin position="156"/>
        <end position="410"/>
    </location>
</feature>
<accession>A0ABS6WDM6</accession>
<dbReference type="RefSeq" id="WP_219083380.1">
    <property type="nucleotide sequence ID" value="NZ_JAHBBD010000052.1"/>
</dbReference>
<dbReference type="Proteomes" id="UP000812844">
    <property type="component" value="Unassembled WGS sequence"/>
</dbReference>
<comment type="caution">
    <text evidence="2">The sequence shown here is derived from an EMBL/GenBank/DDBJ whole genome shotgun (WGS) entry which is preliminary data.</text>
</comment>
<dbReference type="Pfam" id="PF01610">
    <property type="entry name" value="DDE_Tnp_ISL3"/>
    <property type="match status" value="1"/>
</dbReference>
<dbReference type="PANTHER" id="PTHR33498:SF1">
    <property type="entry name" value="TRANSPOSASE FOR INSERTION SEQUENCE ELEMENT IS1557"/>
    <property type="match status" value="1"/>
</dbReference>
<evidence type="ECO:0000313" key="3">
    <source>
        <dbReference type="Proteomes" id="UP000812844"/>
    </source>
</evidence>
<evidence type="ECO:0000313" key="2">
    <source>
        <dbReference type="EMBL" id="MBW3083821.1"/>
    </source>
</evidence>
<dbReference type="PANTHER" id="PTHR33498">
    <property type="entry name" value="TRANSPOSASE FOR INSERTION SEQUENCE ELEMENT IS1557"/>
    <property type="match status" value="1"/>
</dbReference>
<dbReference type="InterPro" id="IPR002560">
    <property type="entry name" value="Transposase_DDE"/>
</dbReference>
<proteinExistence type="predicted"/>
<organism evidence="2 3">
    <name type="scientific">Bifidobacterium phasiani</name>
    <dbReference type="NCBI Taxonomy" id="2834431"/>
    <lineage>
        <taxon>Bacteria</taxon>
        <taxon>Bacillati</taxon>
        <taxon>Actinomycetota</taxon>
        <taxon>Actinomycetes</taxon>
        <taxon>Bifidobacteriales</taxon>
        <taxon>Bifidobacteriaceae</taxon>
        <taxon>Bifidobacterium</taxon>
    </lineage>
</organism>
<dbReference type="EMBL" id="JAHBBD010000052">
    <property type="protein sequence ID" value="MBW3083821.1"/>
    <property type="molecule type" value="Genomic_DNA"/>
</dbReference>
<name>A0ABS6WDM6_9BIFI</name>
<sequence length="421" mass="47054">MLGLDSLGLRGVAQRHVPCGGRGGVWEIRCEPIEPARSCPDCGGPSPVRSSRWRRFIHTPLGKAGVRLLVRCRRYECRGCGGAWEDDLSRVAADGRRLTERAVWWAVASVVLDAMSVRSVAMTLGCSWDCANDAVLSEGMARLINDERRLDGVAVIGVDEHVWRHTPRGSRYVTVVVDLTPRRDGRPARLLDVVEGRSGAAFAGWLASRSEEFRRNVRVVAMDAFAGYKHAVRKAVPHAREVLDPFHVVRLAGDKLTQCRQRLQLEATGRRGTKQDPLYRARRILLKTHATLTDRQRSLLDRLFGNEDNEPLKVMWGSYQKIIACYDEPDRRKARGMMHELVDSINARPANAPGELKTLARTLKRRLGDVLAFFDHTFSSNGPTEAINGRLEHLRGIALGFTNLGNYITRSLLHAGGFRQT</sequence>
<protein>
    <submittedName>
        <fullName evidence="2">ISL3 family transposase</fullName>
    </submittedName>
</protein>
<gene>
    <name evidence="2" type="ORF">KIH73_10760</name>
</gene>
<keyword evidence="3" id="KW-1185">Reference proteome</keyword>
<feature type="non-terminal residue" evidence="2">
    <location>
        <position position="421"/>
    </location>
</feature>
<dbReference type="NCBIfam" id="NF033550">
    <property type="entry name" value="transpos_ISL3"/>
    <property type="match status" value="1"/>
</dbReference>
<reference evidence="2 3" key="1">
    <citation type="submission" date="2021-05" db="EMBL/GenBank/DDBJ databases">
        <title>Phylogenetic classification of ten novel species belonging to the genus Bifidobacterium comprising B. colchicus sp. nov., B. abeli sp. nov., B. bicoloris sp. nov., B. guerezis sp. nov., B. rosaliae sp. nov., B. santillanensis sp. nov., B. argentati sp. nov., B. amazzoni sp. nov., B. pluviali sp. nov., and B. pinnaculum sp. nov.</title>
        <authorList>
            <person name="Lugli G.A."/>
            <person name="Ruiz Garcia L."/>
            <person name="Margolles A."/>
            <person name="Ventura M."/>
        </authorList>
    </citation>
    <scope>NUCLEOTIDE SEQUENCE [LARGE SCALE GENOMIC DNA]</scope>
    <source>
        <strain evidence="2 3">6T3</strain>
    </source>
</reference>
<evidence type="ECO:0000259" key="1">
    <source>
        <dbReference type="Pfam" id="PF01610"/>
    </source>
</evidence>